<accession>A0A853CYH1</accession>
<protein>
    <submittedName>
        <fullName evidence="2">NADPH:quinone reductase-like Zn-dependent oxidoreductase</fullName>
    </submittedName>
</protein>
<evidence type="ECO:0000259" key="1">
    <source>
        <dbReference type="SMART" id="SM00829"/>
    </source>
</evidence>
<organism evidence="2 3">
    <name type="scientific">Leifsonia shinshuensis</name>
    <dbReference type="NCBI Taxonomy" id="150026"/>
    <lineage>
        <taxon>Bacteria</taxon>
        <taxon>Bacillati</taxon>
        <taxon>Actinomycetota</taxon>
        <taxon>Actinomycetes</taxon>
        <taxon>Micrococcales</taxon>
        <taxon>Microbacteriaceae</taxon>
        <taxon>Leifsonia</taxon>
    </lineage>
</organism>
<dbReference type="Gene3D" id="3.40.50.720">
    <property type="entry name" value="NAD(P)-binding Rossmann-like Domain"/>
    <property type="match status" value="1"/>
</dbReference>
<dbReference type="InterPro" id="IPR020843">
    <property type="entry name" value="ER"/>
</dbReference>
<dbReference type="Pfam" id="PF08240">
    <property type="entry name" value="ADH_N"/>
    <property type="match status" value="1"/>
</dbReference>
<dbReference type="SMART" id="SM00829">
    <property type="entry name" value="PKS_ER"/>
    <property type="match status" value="1"/>
</dbReference>
<proteinExistence type="predicted"/>
<dbReference type="GO" id="GO:0016491">
    <property type="term" value="F:oxidoreductase activity"/>
    <property type="evidence" value="ECO:0007669"/>
    <property type="project" value="InterPro"/>
</dbReference>
<dbReference type="PANTHER" id="PTHR43482:SF1">
    <property type="entry name" value="PROTEIN AST1-RELATED"/>
    <property type="match status" value="1"/>
</dbReference>
<dbReference type="SUPFAM" id="SSF51735">
    <property type="entry name" value="NAD(P)-binding Rossmann-fold domains"/>
    <property type="match status" value="1"/>
</dbReference>
<dbReference type="Proteomes" id="UP000578352">
    <property type="component" value="Unassembled WGS sequence"/>
</dbReference>
<gene>
    <name evidence="2" type="ORF">HNR13_003875</name>
</gene>
<dbReference type="PANTHER" id="PTHR43482">
    <property type="entry name" value="PROTEIN AST1-RELATED"/>
    <property type="match status" value="1"/>
</dbReference>
<dbReference type="Pfam" id="PF13602">
    <property type="entry name" value="ADH_zinc_N_2"/>
    <property type="match status" value="1"/>
</dbReference>
<comment type="caution">
    <text evidence="2">The sequence shown here is derived from an EMBL/GenBank/DDBJ whole genome shotgun (WGS) entry which is preliminary data.</text>
</comment>
<evidence type="ECO:0000313" key="3">
    <source>
        <dbReference type="Proteomes" id="UP000578352"/>
    </source>
</evidence>
<feature type="domain" description="Enoyl reductase (ER)" evidence="1">
    <location>
        <begin position="16"/>
        <end position="330"/>
    </location>
</feature>
<reference evidence="2 3" key="1">
    <citation type="submission" date="2020-07" db="EMBL/GenBank/DDBJ databases">
        <title>Sequencing the genomes of 1000 actinobacteria strains.</title>
        <authorList>
            <person name="Klenk H.-P."/>
        </authorList>
    </citation>
    <scope>NUCLEOTIDE SEQUENCE [LARGE SCALE GENOMIC DNA]</scope>
    <source>
        <strain evidence="2 3">DSM 15165</strain>
    </source>
</reference>
<sequence length="333" mass="34763">MGGPTERAAARVVRFGDASAIGIARQRVRPPRGNEVLVRVTHAALGATDVLARRGGYVLQPVPGFVPGYDFVGVLETESAVSVALGLRTGARVAGVLPRMGAHATLLVLPPTYLVAVPDALSSEAAATVPLNGVTAALALRYAGPAPRILIQGITGAVGALAAQLALRDGRTLFGTGTTPPPGLADGDPRLTLVDYRDPGWPAEVRERTGGGVEAAIDHTGSPLVREAVAPDGVVVRTAFAGRSGHERGDALRGTAAAVVRSRAHPREVVCSVPFWVLRKRVEYRRMLAGLLGDVAEGRLRAFEPEVYPFSAVWDAHRAAEARSAGRTVVLAM</sequence>
<dbReference type="Gene3D" id="3.90.180.10">
    <property type="entry name" value="Medium-chain alcohol dehydrogenases, catalytic domain"/>
    <property type="match status" value="1"/>
</dbReference>
<dbReference type="InterPro" id="IPR036291">
    <property type="entry name" value="NAD(P)-bd_dom_sf"/>
</dbReference>
<dbReference type="EMBL" id="JACCFL010000001">
    <property type="protein sequence ID" value="NYJ25588.1"/>
    <property type="molecule type" value="Genomic_DNA"/>
</dbReference>
<dbReference type="AlphaFoldDB" id="A0A853CYH1"/>
<name>A0A853CYH1_9MICO</name>
<dbReference type="InterPro" id="IPR052585">
    <property type="entry name" value="Lipid_raft_assoc_Zn_ADH"/>
</dbReference>
<dbReference type="SUPFAM" id="SSF50129">
    <property type="entry name" value="GroES-like"/>
    <property type="match status" value="1"/>
</dbReference>
<dbReference type="InterPro" id="IPR011032">
    <property type="entry name" value="GroES-like_sf"/>
</dbReference>
<dbReference type="InterPro" id="IPR013154">
    <property type="entry name" value="ADH-like_N"/>
</dbReference>
<evidence type="ECO:0000313" key="2">
    <source>
        <dbReference type="EMBL" id="NYJ25588.1"/>
    </source>
</evidence>
<dbReference type="RefSeq" id="WP_218881272.1">
    <property type="nucleotide sequence ID" value="NZ_BAABEH010000001.1"/>
</dbReference>